<evidence type="ECO:0000256" key="2">
    <source>
        <dbReference type="ARBA" id="ARBA00009320"/>
    </source>
</evidence>
<dbReference type="InterPro" id="IPR036038">
    <property type="entry name" value="Aminotransferase-like"/>
</dbReference>
<dbReference type="Gene3D" id="3.30.470.10">
    <property type="match status" value="1"/>
</dbReference>
<keyword evidence="4" id="KW-0808">Transferase</keyword>
<dbReference type="GO" id="GO:0009507">
    <property type="term" value="C:chloroplast"/>
    <property type="evidence" value="ECO:0007669"/>
    <property type="project" value="TreeGrafter"/>
</dbReference>
<organism evidence="7 8">
    <name type="scientific">Heracleum sosnowskyi</name>
    <dbReference type="NCBI Taxonomy" id="360622"/>
    <lineage>
        <taxon>Eukaryota</taxon>
        <taxon>Viridiplantae</taxon>
        <taxon>Streptophyta</taxon>
        <taxon>Embryophyta</taxon>
        <taxon>Tracheophyta</taxon>
        <taxon>Spermatophyta</taxon>
        <taxon>Magnoliopsida</taxon>
        <taxon>eudicotyledons</taxon>
        <taxon>Gunneridae</taxon>
        <taxon>Pentapetalae</taxon>
        <taxon>asterids</taxon>
        <taxon>campanulids</taxon>
        <taxon>Apiales</taxon>
        <taxon>Apiaceae</taxon>
        <taxon>Apioideae</taxon>
        <taxon>apioid superclade</taxon>
        <taxon>Tordylieae</taxon>
        <taxon>Tordyliinae</taxon>
        <taxon>Heracleum</taxon>
    </lineage>
</organism>
<evidence type="ECO:0000313" key="8">
    <source>
        <dbReference type="Proteomes" id="UP001237642"/>
    </source>
</evidence>
<dbReference type="PANTHER" id="PTHR42825:SF2">
    <property type="entry name" value="BRANCHED-CHAIN-AMINO-ACID AMINOTRANSFERASE 3, CHLOROPLASTIC-RELATED"/>
    <property type="match status" value="1"/>
</dbReference>
<proteinExistence type="inferred from homology"/>
<reference evidence="7" key="1">
    <citation type="submission" date="2023-02" db="EMBL/GenBank/DDBJ databases">
        <title>Genome of toxic invasive species Heracleum sosnowskyi carries increased number of genes despite the absence of recent whole-genome duplications.</title>
        <authorList>
            <person name="Schelkunov M."/>
            <person name="Shtratnikova V."/>
            <person name="Makarenko M."/>
            <person name="Klepikova A."/>
            <person name="Omelchenko D."/>
            <person name="Novikova G."/>
            <person name="Obukhova E."/>
            <person name="Bogdanov V."/>
            <person name="Penin A."/>
            <person name="Logacheva M."/>
        </authorList>
    </citation>
    <scope>NUCLEOTIDE SEQUENCE</scope>
    <source>
        <strain evidence="7">Hsosn_3</strain>
        <tissue evidence="7">Leaf</tissue>
    </source>
</reference>
<evidence type="ECO:0000256" key="4">
    <source>
        <dbReference type="ARBA" id="ARBA00022679"/>
    </source>
</evidence>
<dbReference type="SUPFAM" id="SSF56752">
    <property type="entry name" value="D-aminoacid aminotransferase-like PLP-dependent enzymes"/>
    <property type="match status" value="1"/>
</dbReference>
<evidence type="ECO:0000256" key="1">
    <source>
        <dbReference type="ARBA" id="ARBA00001933"/>
    </source>
</evidence>
<sequence length="264" mass="28607">MQNFQSHSLVRASSVGLPSSSQSLQPHNQPWLPSGSQGKPPLPPTQFRPPSSTQPSQQRSVLPLHHLPIANAQQQQQQISPGQQSQSALSHQQQEHYGQQFPPSRIQQSLPHQQQITRGQGTGNQKISSQPMIQSSAIQQNPSGAAAAVGSGESCSRILSKRSIHELVAQKSIAPEFTFLIYVSPVGNYFKDGLSPIDLMVETETHRATPGGTRCVKTIGNYAAVLKAQSSAKAKGYSDVLYLDHSCAVFYLFHGAAGFKNHLD</sequence>
<dbReference type="AlphaFoldDB" id="A0AAD8MQ15"/>
<feature type="compositionally biased region" description="Low complexity" evidence="6">
    <location>
        <begin position="48"/>
        <end position="60"/>
    </location>
</feature>
<evidence type="ECO:0000256" key="3">
    <source>
        <dbReference type="ARBA" id="ARBA00022576"/>
    </source>
</evidence>
<feature type="region of interest" description="Disordered" evidence="6">
    <location>
        <begin position="72"/>
        <end position="146"/>
    </location>
</feature>
<comment type="caution">
    <text evidence="7">The sequence shown here is derived from an EMBL/GenBank/DDBJ whole genome shotgun (WGS) entry which is preliminary data.</text>
</comment>
<keyword evidence="3" id="KW-0032">Aminotransferase</keyword>
<dbReference type="GO" id="GO:0004084">
    <property type="term" value="F:branched-chain-amino-acid transaminase activity"/>
    <property type="evidence" value="ECO:0007669"/>
    <property type="project" value="InterPro"/>
</dbReference>
<dbReference type="EMBL" id="JAUIZM010000006">
    <property type="protein sequence ID" value="KAK1380792.1"/>
    <property type="molecule type" value="Genomic_DNA"/>
</dbReference>
<dbReference type="InterPro" id="IPR005786">
    <property type="entry name" value="B_amino_transII"/>
</dbReference>
<feature type="compositionally biased region" description="Polar residues" evidence="6">
    <location>
        <begin position="95"/>
        <end position="142"/>
    </location>
</feature>
<dbReference type="InterPro" id="IPR043132">
    <property type="entry name" value="BCAT-like_C"/>
</dbReference>
<keyword evidence="5" id="KW-0663">Pyridoxal phosphate</keyword>
<dbReference type="GO" id="GO:0009081">
    <property type="term" value="P:branched-chain amino acid metabolic process"/>
    <property type="evidence" value="ECO:0007669"/>
    <property type="project" value="InterPro"/>
</dbReference>
<evidence type="ECO:0000256" key="5">
    <source>
        <dbReference type="ARBA" id="ARBA00022898"/>
    </source>
</evidence>
<protein>
    <submittedName>
        <fullName evidence="7">Uncharacterized protein</fullName>
    </submittedName>
</protein>
<feature type="compositionally biased region" description="Low complexity" evidence="6">
    <location>
        <begin position="13"/>
        <end position="26"/>
    </location>
</feature>
<keyword evidence="8" id="KW-1185">Reference proteome</keyword>
<comment type="similarity">
    <text evidence="2">Belongs to the class-IV pyridoxal-phosphate-dependent aminotransferase family.</text>
</comment>
<gene>
    <name evidence="7" type="ORF">POM88_027536</name>
</gene>
<dbReference type="Gene3D" id="3.20.10.10">
    <property type="entry name" value="D-amino Acid Aminotransferase, subunit A, domain 2"/>
    <property type="match status" value="1"/>
</dbReference>
<reference evidence="7" key="2">
    <citation type="submission" date="2023-05" db="EMBL/GenBank/DDBJ databases">
        <authorList>
            <person name="Schelkunov M.I."/>
        </authorList>
    </citation>
    <scope>NUCLEOTIDE SEQUENCE</scope>
    <source>
        <strain evidence="7">Hsosn_3</strain>
        <tissue evidence="7">Leaf</tissue>
    </source>
</reference>
<dbReference type="Proteomes" id="UP001237642">
    <property type="component" value="Unassembled WGS sequence"/>
</dbReference>
<dbReference type="PANTHER" id="PTHR42825">
    <property type="entry name" value="AMINO ACID AMINOTRANSFERASE"/>
    <property type="match status" value="1"/>
</dbReference>
<evidence type="ECO:0000313" key="7">
    <source>
        <dbReference type="EMBL" id="KAK1380792.1"/>
    </source>
</evidence>
<evidence type="ECO:0000256" key="6">
    <source>
        <dbReference type="SAM" id="MobiDB-lite"/>
    </source>
</evidence>
<dbReference type="InterPro" id="IPR043131">
    <property type="entry name" value="BCAT-like_N"/>
</dbReference>
<name>A0AAD8MQ15_9APIA</name>
<feature type="region of interest" description="Disordered" evidence="6">
    <location>
        <begin position="1"/>
        <end position="60"/>
    </location>
</feature>
<feature type="compositionally biased region" description="Low complexity" evidence="6">
    <location>
        <begin position="73"/>
        <end position="92"/>
    </location>
</feature>
<accession>A0AAD8MQ15</accession>
<comment type="cofactor">
    <cofactor evidence="1">
        <name>pyridoxal 5'-phosphate</name>
        <dbReference type="ChEBI" id="CHEBI:597326"/>
    </cofactor>
</comment>